<dbReference type="PATRIC" id="fig|1008153.3.peg.2937"/>
<accession>A0A151ABQ2</accession>
<comment type="caution">
    <text evidence="3">The sequence shown here is derived from an EMBL/GenBank/DDBJ whole genome shotgun (WGS) entry which is preliminary data.</text>
</comment>
<evidence type="ECO:0000259" key="2">
    <source>
        <dbReference type="Pfam" id="PF07331"/>
    </source>
</evidence>
<reference evidence="3 4" key="1">
    <citation type="submission" date="2016-02" db="EMBL/GenBank/DDBJ databases">
        <title>Genome sequence of Halalkalicoccus paucihalophilus DSM 24557.</title>
        <authorList>
            <person name="Poehlein A."/>
            <person name="Daniel R."/>
        </authorList>
    </citation>
    <scope>NUCLEOTIDE SEQUENCE [LARGE SCALE GENOMIC DNA]</scope>
    <source>
        <strain evidence="3 4">DSM 24557</strain>
    </source>
</reference>
<feature type="domain" description="DUF1468" evidence="2">
    <location>
        <begin position="11"/>
        <end position="147"/>
    </location>
</feature>
<dbReference type="Pfam" id="PF07331">
    <property type="entry name" value="TctB"/>
    <property type="match status" value="1"/>
</dbReference>
<dbReference type="Proteomes" id="UP000075321">
    <property type="component" value="Unassembled WGS sequence"/>
</dbReference>
<dbReference type="InterPro" id="IPR009936">
    <property type="entry name" value="DUF1468"/>
</dbReference>
<proteinExistence type="predicted"/>
<evidence type="ECO:0000313" key="4">
    <source>
        <dbReference type="Proteomes" id="UP000075321"/>
    </source>
</evidence>
<keyword evidence="4" id="KW-1185">Reference proteome</keyword>
<keyword evidence="1" id="KW-0472">Membrane</keyword>
<feature type="transmembrane region" description="Helical" evidence="1">
    <location>
        <begin position="81"/>
        <end position="114"/>
    </location>
</feature>
<sequence length="166" mass="17438">MVSRVFRSDAIAAGLLVALSAAVFVVSADFPTGRGGDPGAAFFPRLIAGTIAILAVGLLLKDLTTDERAAHEIDPTVVRRLAVVVAFPALYIFVMPIVGFPLTTVVFLAGLMWYSGARSIPIVLGSSIGVMFVLYYLFGVLFQVPLPDGLVPIGDVLPVVIPVGLI</sequence>
<dbReference type="AlphaFoldDB" id="A0A151ABQ2"/>
<feature type="transmembrane region" description="Helical" evidence="1">
    <location>
        <begin position="38"/>
        <end position="60"/>
    </location>
</feature>
<keyword evidence="1" id="KW-0812">Transmembrane</keyword>
<evidence type="ECO:0000256" key="1">
    <source>
        <dbReference type="SAM" id="Phobius"/>
    </source>
</evidence>
<dbReference type="OrthoDB" id="205068at2157"/>
<feature type="transmembrane region" description="Helical" evidence="1">
    <location>
        <begin position="120"/>
        <end position="138"/>
    </location>
</feature>
<dbReference type="EMBL" id="LTAZ01000008">
    <property type="protein sequence ID" value="KYH25043.1"/>
    <property type="molecule type" value="Genomic_DNA"/>
</dbReference>
<keyword evidence="1" id="KW-1133">Transmembrane helix</keyword>
<name>A0A151ABQ2_9EURY</name>
<organism evidence="3 4">
    <name type="scientific">Halalkalicoccus paucihalophilus</name>
    <dbReference type="NCBI Taxonomy" id="1008153"/>
    <lineage>
        <taxon>Archaea</taxon>
        <taxon>Methanobacteriati</taxon>
        <taxon>Methanobacteriota</taxon>
        <taxon>Stenosarchaea group</taxon>
        <taxon>Halobacteria</taxon>
        <taxon>Halobacteriales</taxon>
        <taxon>Halococcaceae</taxon>
        <taxon>Halalkalicoccus</taxon>
    </lineage>
</organism>
<protein>
    <submittedName>
        <fullName evidence="3">Tripartite tricarboxylate transporter TctB family protein</fullName>
    </submittedName>
</protein>
<gene>
    <name evidence="3" type="ORF">HAPAU_28640</name>
</gene>
<dbReference type="RefSeq" id="WP_066383802.1">
    <property type="nucleotide sequence ID" value="NZ_LTAZ01000008.1"/>
</dbReference>
<evidence type="ECO:0000313" key="3">
    <source>
        <dbReference type="EMBL" id="KYH25043.1"/>
    </source>
</evidence>